<evidence type="ECO:0000313" key="4">
    <source>
        <dbReference type="Proteomes" id="UP001595908"/>
    </source>
</evidence>
<name>A0ABV9VMS8_STRAZ</name>
<feature type="region of interest" description="Disordered" evidence="1">
    <location>
        <begin position="1"/>
        <end position="22"/>
    </location>
</feature>
<dbReference type="GeneID" id="31237293"/>
<evidence type="ECO:0000256" key="1">
    <source>
        <dbReference type="SAM" id="MobiDB-lite"/>
    </source>
</evidence>
<dbReference type="InterPro" id="IPR043519">
    <property type="entry name" value="NT_sf"/>
</dbReference>
<dbReference type="Gene3D" id="3.30.460.10">
    <property type="entry name" value="Beta Polymerase, domain 2"/>
    <property type="match status" value="1"/>
</dbReference>
<feature type="compositionally biased region" description="Basic and acidic residues" evidence="1">
    <location>
        <begin position="1"/>
        <end position="21"/>
    </location>
</feature>
<gene>
    <name evidence="3" type="ORF">ACFPL4_34645</name>
</gene>
<dbReference type="InterPro" id="IPR002934">
    <property type="entry name" value="Polymerase_NTP_transf_dom"/>
</dbReference>
<dbReference type="EMBL" id="JBHSJE010000017">
    <property type="protein sequence ID" value="MFC4983415.1"/>
    <property type="molecule type" value="Genomic_DNA"/>
</dbReference>
<evidence type="ECO:0000259" key="2">
    <source>
        <dbReference type="Pfam" id="PF01909"/>
    </source>
</evidence>
<dbReference type="Proteomes" id="UP001595908">
    <property type="component" value="Unassembled WGS sequence"/>
</dbReference>
<evidence type="ECO:0000313" key="3">
    <source>
        <dbReference type="EMBL" id="MFC4983415.1"/>
    </source>
</evidence>
<dbReference type="CDD" id="cd05403">
    <property type="entry name" value="NT_KNTase_like"/>
    <property type="match status" value="1"/>
</dbReference>
<accession>A0ABV9VMS8</accession>
<feature type="domain" description="Polymerase nucleotidyl transferase" evidence="2">
    <location>
        <begin position="30"/>
        <end position="98"/>
    </location>
</feature>
<comment type="caution">
    <text evidence="3">The sequence shown here is derived from an EMBL/GenBank/DDBJ whole genome shotgun (WGS) entry which is preliminary data.</text>
</comment>
<sequence length="255" mass="27916">MTATNRRPDPYRGSEPDRTSTDVRTACLLVSSRYPEATGAVLGGSAARGRSTPSSDLDITVLLPDDGRRRREVLRYEGRPAEVFLNSRADLRTAFEESRTTRRATALFLFADSVVLHDPHGHVGALHREAEALLAAGPDPLTEPERDAQRALLTDLWDDLTDTGPDSDPYEQLAVADRALREAAHLLTAHHRKWNGAGKWLPRRLSAADPELGRRLLDGHLALARRADPGPLSTSVLDVLNLAGGPLREGYVTSR</sequence>
<dbReference type="RefSeq" id="WP_078598430.1">
    <property type="nucleotide sequence ID" value="NZ_JBHSJE010000017.1"/>
</dbReference>
<organism evidence="3 4">
    <name type="scientific">Streptomyces atroolivaceus</name>
    <dbReference type="NCBI Taxonomy" id="66869"/>
    <lineage>
        <taxon>Bacteria</taxon>
        <taxon>Bacillati</taxon>
        <taxon>Actinomycetota</taxon>
        <taxon>Actinomycetes</taxon>
        <taxon>Kitasatosporales</taxon>
        <taxon>Streptomycetaceae</taxon>
        <taxon>Streptomyces</taxon>
    </lineage>
</organism>
<proteinExistence type="predicted"/>
<protein>
    <submittedName>
        <fullName evidence="3">Nucleotidyltransferase domain-containing protein</fullName>
    </submittedName>
</protein>
<keyword evidence="4" id="KW-1185">Reference proteome</keyword>
<dbReference type="Pfam" id="PF01909">
    <property type="entry name" value="NTP_transf_2"/>
    <property type="match status" value="1"/>
</dbReference>
<reference evidence="4" key="1">
    <citation type="journal article" date="2019" name="Int. J. Syst. Evol. Microbiol.">
        <title>The Global Catalogue of Microorganisms (GCM) 10K type strain sequencing project: providing services to taxonomists for standard genome sequencing and annotation.</title>
        <authorList>
            <consortium name="The Broad Institute Genomics Platform"/>
            <consortium name="The Broad Institute Genome Sequencing Center for Infectious Disease"/>
            <person name="Wu L."/>
            <person name="Ma J."/>
        </authorList>
    </citation>
    <scope>NUCLEOTIDE SEQUENCE [LARGE SCALE GENOMIC DNA]</scope>
    <source>
        <strain evidence="4">ICMP 257</strain>
    </source>
</reference>
<dbReference type="SUPFAM" id="SSF81301">
    <property type="entry name" value="Nucleotidyltransferase"/>
    <property type="match status" value="1"/>
</dbReference>